<proteinExistence type="predicted"/>
<evidence type="ECO:0000313" key="1">
    <source>
        <dbReference type="Proteomes" id="UP000887565"/>
    </source>
</evidence>
<accession>A0A915IC93</accession>
<evidence type="ECO:0000313" key="2">
    <source>
        <dbReference type="WBParaSite" id="nRc.2.0.1.t10861-RA"/>
    </source>
</evidence>
<name>A0A915IC93_ROMCU</name>
<reference evidence="2" key="1">
    <citation type="submission" date="2022-11" db="UniProtKB">
        <authorList>
            <consortium name="WormBaseParasite"/>
        </authorList>
    </citation>
    <scope>IDENTIFICATION</scope>
</reference>
<protein>
    <submittedName>
        <fullName evidence="2">Uncharacterized protein</fullName>
    </submittedName>
</protein>
<sequence length="157" mass="18065">HNLYNKIRLRNYGELIIDLDDSGSSVEEGYSDENDVLIPSPIAFGNQADVIVLTPYNVEPFNEIILDFNVVRFDYYHINKTTLVITNARYSISSGTENMLTVFLERFYTIEKMTTLQLMIGGVPTKFRQDMDKILAAQEFSQLWEYMPSTMKDLIAS</sequence>
<keyword evidence="1" id="KW-1185">Reference proteome</keyword>
<organism evidence="1 2">
    <name type="scientific">Romanomermis culicivorax</name>
    <name type="common">Nematode worm</name>
    <dbReference type="NCBI Taxonomy" id="13658"/>
    <lineage>
        <taxon>Eukaryota</taxon>
        <taxon>Metazoa</taxon>
        <taxon>Ecdysozoa</taxon>
        <taxon>Nematoda</taxon>
        <taxon>Enoplea</taxon>
        <taxon>Dorylaimia</taxon>
        <taxon>Mermithida</taxon>
        <taxon>Mermithoidea</taxon>
        <taxon>Mermithidae</taxon>
        <taxon>Romanomermis</taxon>
    </lineage>
</organism>
<dbReference type="Proteomes" id="UP000887565">
    <property type="component" value="Unplaced"/>
</dbReference>
<dbReference type="AlphaFoldDB" id="A0A915IC93"/>
<dbReference type="WBParaSite" id="nRc.2.0.1.t10861-RA">
    <property type="protein sequence ID" value="nRc.2.0.1.t10861-RA"/>
    <property type="gene ID" value="nRc.2.0.1.g10861"/>
</dbReference>